<dbReference type="eggNOG" id="ENOG502Z9MY">
    <property type="taxonomic scope" value="Bacteria"/>
</dbReference>
<accession>G8UI76</accession>
<dbReference type="AlphaFoldDB" id="G8UI76"/>
<dbReference type="Pfam" id="PF08989">
    <property type="entry name" value="DUF1896"/>
    <property type="match status" value="1"/>
</dbReference>
<gene>
    <name evidence="1" type="ordered locus">BFO_3240</name>
</gene>
<dbReference type="KEGG" id="tfo:BFO_3240"/>
<evidence type="ECO:0000313" key="2">
    <source>
        <dbReference type="Proteomes" id="UP000005436"/>
    </source>
</evidence>
<protein>
    <recommendedName>
        <fullName evidence="3">DUF1896 domain-containing protein</fullName>
    </recommendedName>
</protein>
<reference evidence="2" key="1">
    <citation type="submission" date="2011-12" db="EMBL/GenBank/DDBJ databases">
        <title>Complete sequence of Tannerella forsythia ATCC 43037.</title>
        <authorList>
            <person name="Dewhirst F."/>
            <person name="Tanner A."/>
            <person name="Izard J."/>
            <person name="Brinkac L."/>
            <person name="Durkin A.S."/>
            <person name="Hostetler J."/>
            <person name="Shetty J."/>
            <person name="Torralba M."/>
            <person name="Gill S."/>
            <person name="Nelson K."/>
        </authorList>
    </citation>
    <scope>NUCLEOTIDE SEQUENCE [LARGE SCALE GENOMIC DNA]</scope>
    <source>
        <strain evidence="2">ATCC 43037 / JCM 10827 / CCUG 33226 / KCTC 5666 / FDC 338</strain>
    </source>
</reference>
<dbReference type="Gene3D" id="1.10.8.330">
    <property type="entry name" value="PG0816-like"/>
    <property type="match status" value="1"/>
</dbReference>
<dbReference type="EMBL" id="CP003191">
    <property type="protein sequence ID" value="AEW20027.1"/>
    <property type="molecule type" value="Genomic_DNA"/>
</dbReference>
<evidence type="ECO:0008006" key="3">
    <source>
        <dbReference type="Google" id="ProtNLM"/>
    </source>
</evidence>
<dbReference type="STRING" id="203275.BFO_3240"/>
<evidence type="ECO:0000313" key="1">
    <source>
        <dbReference type="EMBL" id="AEW20027.1"/>
    </source>
</evidence>
<keyword evidence="2" id="KW-1185">Reference proteome</keyword>
<dbReference type="Gene3D" id="1.10.8.340">
    <property type="entry name" value="PG0816-like"/>
    <property type="match status" value="1"/>
</dbReference>
<name>G8UI76_TANFA</name>
<organism evidence="1 2">
    <name type="scientific">Tannerella forsythia (strain ATCC 43037 / JCM 10827 / CCUG 21028 A / KCTC 5666 / FDC 338)</name>
    <name type="common">Bacteroides forsythus</name>
    <dbReference type="NCBI Taxonomy" id="203275"/>
    <lineage>
        <taxon>Bacteria</taxon>
        <taxon>Pseudomonadati</taxon>
        <taxon>Bacteroidota</taxon>
        <taxon>Bacteroidia</taxon>
        <taxon>Bacteroidales</taxon>
        <taxon>Tannerellaceae</taxon>
        <taxon>Tannerella</taxon>
    </lineage>
</organism>
<dbReference type="Proteomes" id="UP000005436">
    <property type="component" value="Chromosome"/>
</dbReference>
<dbReference type="PATRIC" id="fig|203275.8.peg.2796"/>
<sequence>MKQEKKTLSYYRLRLEVYLKDYHPQLLGDETFIRERSEAAAKTYEEAFLQDNPIGIAESMAMEVLLRGLHFSPYQFIEQIIDNEFANEVPAELSGKLSLLLLEHKEVKDTFDRYHPGDDFDEKSEYDRLYTELTGTIATVMEEHDLLKDILR</sequence>
<dbReference type="SUPFAM" id="SSF140753">
    <property type="entry name" value="PG0816-like"/>
    <property type="match status" value="1"/>
</dbReference>
<proteinExistence type="predicted"/>
<dbReference type="HOGENOM" id="CLU_116247_0_0_10"/>
<dbReference type="InterPro" id="IPR036297">
    <property type="entry name" value="PG0816-like_sf"/>
</dbReference>
<dbReference type="RefSeq" id="WP_014226322.1">
    <property type="nucleotide sequence ID" value="NC_016610.1"/>
</dbReference>
<dbReference type="GeneID" id="34759952"/>
<dbReference type="InterPro" id="IPR015082">
    <property type="entry name" value="DUF1896"/>
</dbReference>